<dbReference type="eggNOG" id="COG0632">
    <property type="taxonomic scope" value="Bacteria"/>
</dbReference>
<dbReference type="SUPFAM" id="SSF47781">
    <property type="entry name" value="RuvA domain 2-like"/>
    <property type="match status" value="1"/>
</dbReference>
<keyword evidence="4 6" id="KW-0233">DNA recombination</keyword>
<comment type="subcellular location">
    <subcellularLocation>
        <location evidence="6">Cytoplasm</location>
    </subcellularLocation>
</comment>
<keyword evidence="9" id="KW-1185">Reference proteome</keyword>
<dbReference type="GO" id="GO:0048476">
    <property type="term" value="C:Holliday junction resolvase complex"/>
    <property type="evidence" value="ECO:0007669"/>
    <property type="project" value="UniProtKB-UniRule"/>
</dbReference>
<organism evidence="8 9">
    <name type="scientific">Basilea psittacipulmonis DSM 24701</name>
    <dbReference type="NCBI Taxonomy" id="1072685"/>
    <lineage>
        <taxon>Bacteria</taxon>
        <taxon>Pseudomonadati</taxon>
        <taxon>Pseudomonadota</taxon>
        <taxon>Betaproteobacteria</taxon>
        <taxon>Burkholderiales</taxon>
        <taxon>Alcaligenaceae</taxon>
        <taxon>Basilea</taxon>
    </lineage>
</organism>
<dbReference type="GO" id="GO:0009378">
    <property type="term" value="F:four-way junction helicase activity"/>
    <property type="evidence" value="ECO:0007669"/>
    <property type="project" value="InterPro"/>
</dbReference>
<dbReference type="Gene3D" id="1.10.150.20">
    <property type="entry name" value="5' to 3' exonuclease, C-terminal subdomain"/>
    <property type="match status" value="1"/>
</dbReference>
<evidence type="ECO:0000256" key="3">
    <source>
        <dbReference type="ARBA" id="ARBA00023125"/>
    </source>
</evidence>
<dbReference type="NCBIfam" id="TIGR00084">
    <property type="entry name" value="ruvA"/>
    <property type="match status" value="1"/>
</dbReference>
<keyword evidence="1 6" id="KW-0963">Cytoplasm</keyword>
<dbReference type="HOGENOM" id="CLU_087936_0_0_4"/>
<evidence type="ECO:0000259" key="7">
    <source>
        <dbReference type="SMART" id="SM00278"/>
    </source>
</evidence>
<feature type="region of interest" description="Domain I" evidence="6">
    <location>
        <begin position="1"/>
        <end position="64"/>
    </location>
</feature>
<dbReference type="GO" id="GO:0006281">
    <property type="term" value="P:DNA repair"/>
    <property type="evidence" value="ECO:0007669"/>
    <property type="project" value="UniProtKB-UniRule"/>
</dbReference>
<accession>A0A077DFY4</accession>
<dbReference type="AlphaFoldDB" id="A0A077DFY4"/>
<dbReference type="Proteomes" id="UP000028945">
    <property type="component" value="Chromosome"/>
</dbReference>
<keyword evidence="3 6" id="KW-0238">DNA-binding</keyword>
<dbReference type="GO" id="GO:0005524">
    <property type="term" value="F:ATP binding"/>
    <property type="evidence" value="ECO:0007669"/>
    <property type="project" value="InterPro"/>
</dbReference>
<keyword evidence="2 6" id="KW-0227">DNA damage</keyword>
<comment type="domain">
    <text evidence="6">Has three domains with a flexible linker between the domains II and III and assumes an 'L' shape. Domain III is highly mobile and contacts RuvB.</text>
</comment>
<gene>
    <name evidence="6" type="primary">ruvA</name>
    <name evidence="8" type="ORF">IX83_06935</name>
</gene>
<keyword evidence="8" id="KW-0067">ATP-binding</keyword>
<dbReference type="InterPro" id="IPR000085">
    <property type="entry name" value="RuvA"/>
</dbReference>
<dbReference type="InterPro" id="IPR011114">
    <property type="entry name" value="RuvA_C"/>
</dbReference>
<dbReference type="GO" id="GO:0009379">
    <property type="term" value="C:Holliday junction helicase complex"/>
    <property type="evidence" value="ECO:0007669"/>
    <property type="project" value="InterPro"/>
</dbReference>
<name>A0A077DFY4_9BURK</name>
<dbReference type="InterPro" id="IPR036267">
    <property type="entry name" value="RuvA_C_sf"/>
</dbReference>
<evidence type="ECO:0000256" key="1">
    <source>
        <dbReference type="ARBA" id="ARBA00022490"/>
    </source>
</evidence>
<dbReference type="EMBL" id="CP009238">
    <property type="protein sequence ID" value="AIL33076.1"/>
    <property type="molecule type" value="Genomic_DNA"/>
</dbReference>
<evidence type="ECO:0000313" key="8">
    <source>
        <dbReference type="EMBL" id="AIL33076.1"/>
    </source>
</evidence>
<dbReference type="SMART" id="SM00278">
    <property type="entry name" value="HhH1"/>
    <property type="match status" value="2"/>
</dbReference>
<dbReference type="InterPro" id="IPR013849">
    <property type="entry name" value="DNA_helicase_Holl-junc_RuvA_I"/>
</dbReference>
<keyword evidence="8" id="KW-0347">Helicase</keyword>
<dbReference type="Pfam" id="PF14520">
    <property type="entry name" value="HHH_5"/>
    <property type="match status" value="1"/>
</dbReference>
<comment type="similarity">
    <text evidence="6">Belongs to the RuvA family.</text>
</comment>
<dbReference type="SUPFAM" id="SSF50249">
    <property type="entry name" value="Nucleic acid-binding proteins"/>
    <property type="match status" value="1"/>
</dbReference>
<dbReference type="InterPro" id="IPR012340">
    <property type="entry name" value="NA-bd_OB-fold"/>
</dbReference>
<feature type="domain" description="Helix-hairpin-helix DNA-binding motif class 1" evidence="7">
    <location>
        <begin position="73"/>
        <end position="92"/>
    </location>
</feature>
<dbReference type="Pfam" id="PF01330">
    <property type="entry name" value="RuvA_N"/>
    <property type="match status" value="1"/>
</dbReference>
<dbReference type="GO" id="GO:0005737">
    <property type="term" value="C:cytoplasm"/>
    <property type="evidence" value="ECO:0007669"/>
    <property type="project" value="UniProtKB-SubCell"/>
</dbReference>
<evidence type="ECO:0000256" key="4">
    <source>
        <dbReference type="ARBA" id="ARBA00023172"/>
    </source>
</evidence>
<dbReference type="KEGG" id="bpsi:IX83_06935"/>
<evidence type="ECO:0000256" key="5">
    <source>
        <dbReference type="ARBA" id="ARBA00023204"/>
    </source>
</evidence>
<feature type="region of interest" description="Domain III" evidence="6">
    <location>
        <begin position="146"/>
        <end position="190"/>
    </location>
</feature>
<dbReference type="SUPFAM" id="SSF46929">
    <property type="entry name" value="DNA helicase RuvA subunit, C-terminal domain"/>
    <property type="match status" value="1"/>
</dbReference>
<keyword evidence="8" id="KW-0378">Hydrolase</keyword>
<dbReference type="Gene3D" id="2.40.50.140">
    <property type="entry name" value="Nucleic acid-binding proteins"/>
    <property type="match status" value="1"/>
</dbReference>
<dbReference type="InterPro" id="IPR003583">
    <property type="entry name" value="Hlx-hairpin-Hlx_DNA-bd_motif"/>
</dbReference>
<evidence type="ECO:0000256" key="6">
    <source>
        <dbReference type="HAMAP-Rule" id="MF_00031"/>
    </source>
</evidence>
<evidence type="ECO:0000313" key="9">
    <source>
        <dbReference type="Proteomes" id="UP000028945"/>
    </source>
</evidence>
<dbReference type="HAMAP" id="MF_00031">
    <property type="entry name" value="DNA_HJ_migration_RuvA"/>
    <property type="match status" value="1"/>
</dbReference>
<comment type="caution">
    <text evidence="6">Lacks conserved residue(s) required for the propagation of feature annotation.</text>
</comment>
<dbReference type="RefSeq" id="WP_038500603.1">
    <property type="nucleotide sequence ID" value="NZ_AFWK01000104.1"/>
</dbReference>
<proteinExistence type="inferred from homology"/>
<dbReference type="STRING" id="1072685.IX83_06935"/>
<comment type="subunit">
    <text evidence="6">Homotetramer. Forms an RuvA(8)-RuvB(12)-Holliday junction (HJ) complex. HJ DNA is sandwiched between 2 RuvA tetramers; dsDNA enters through RuvA and exits via RuvB. An RuvB hexamer assembles on each DNA strand where it exits the tetramer. Each RuvB hexamer is contacted by two RuvA subunits (via domain III) on 2 adjacent RuvB subunits; this complex drives branch migration. In the full resolvosome a probable DNA-RuvA(4)-RuvB(12)-RuvC(2) complex forms which resolves the HJ.</text>
</comment>
<dbReference type="GO" id="GO:0000400">
    <property type="term" value="F:four-way junction DNA binding"/>
    <property type="evidence" value="ECO:0007669"/>
    <property type="project" value="UniProtKB-UniRule"/>
</dbReference>
<dbReference type="Gene3D" id="1.10.8.10">
    <property type="entry name" value="DNA helicase RuvA subunit, C-terminal domain"/>
    <property type="match status" value="1"/>
</dbReference>
<protein>
    <recommendedName>
        <fullName evidence="6">Holliday junction branch migration complex subunit RuvA</fullName>
    </recommendedName>
</protein>
<reference evidence="8 9" key="1">
    <citation type="journal article" date="2014" name="BMC Genomics">
        <title>A genomic perspective on a new bacterial genus and species from the Alcaligenaceae family, Basilea psittacipulmonis.</title>
        <authorList>
            <person name="Whiteson K.L."/>
            <person name="Hernandez D."/>
            <person name="Lazarevic V."/>
            <person name="Gaia N."/>
            <person name="Farinelli L."/>
            <person name="Francois P."/>
            <person name="Pilo P."/>
            <person name="Frey J."/>
            <person name="Schrenzel J."/>
        </authorList>
    </citation>
    <scope>NUCLEOTIDE SEQUENCE [LARGE SCALE GENOMIC DNA]</scope>
    <source>
        <strain evidence="8 9">DSM 24701</strain>
    </source>
</reference>
<dbReference type="Pfam" id="PF07499">
    <property type="entry name" value="RuvA_C"/>
    <property type="match status" value="1"/>
</dbReference>
<comment type="function">
    <text evidence="6">The RuvA-RuvB-RuvC complex processes Holliday junction (HJ) DNA during genetic recombination and DNA repair, while the RuvA-RuvB complex plays an important role in the rescue of blocked DNA replication forks via replication fork reversal (RFR). RuvA specifically binds to HJ cruciform DNA, conferring on it an open structure. The RuvB hexamer acts as an ATP-dependent pump, pulling dsDNA into and through the RuvAB complex. HJ branch migration allows RuvC to scan DNA until it finds its consensus sequence, where it cleaves and resolves the cruciform DNA.</text>
</comment>
<keyword evidence="5 6" id="KW-0234">DNA repair</keyword>
<keyword evidence="8" id="KW-0547">Nucleotide-binding</keyword>
<sequence>MIGRLKGILIQKNPPTICVDVNGVGYDCDVPMSTFYELPELNQEVVLYTHLAVREDAHLLFAFKTEQERATFRLLLKVSGIGARTALSILSGMNVDELQLAIHTDDVAKLQKIPGIGKKTAERLLVELRGKFGAMPANDKALVPSTHTDVLNALLALGYSEKEAKTAMKSMPNDHTVEESIRWALKQLAS</sequence>
<feature type="domain" description="Helix-hairpin-helix DNA-binding motif class 1" evidence="7">
    <location>
        <begin position="108"/>
        <end position="127"/>
    </location>
</feature>
<dbReference type="OrthoDB" id="5293449at2"/>
<dbReference type="GO" id="GO:0006310">
    <property type="term" value="P:DNA recombination"/>
    <property type="evidence" value="ECO:0007669"/>
    <property type="project" value="UniProtKB-UniRule"/>
</dbReference>
<evidence type="ECO:0000256" key="2">
    <source>
        <dbReference type="ARBA" id="ARBA00022763"/>
    </source>
</evidence>
<dbReference type="InterPro" id="IPR010994">
    <property type="entry name" value="RuvA_2-like"/>
</dbReference>
<dbReference type="CDD" id="cd14332">
    <property type="entry name" value="UBA_RuvA_C"/>
    <property type="match status" value="1"/>
</dbReference>